<dbReference type="InterPro" id="IPR002645">
    <property type="entry name" value="STAS_dom"/>
</dbReference>
<evidence type="ECO:0000313" key="3">
    <source>
        <dbReference type="Proteomes" id="UP000479190"/>
    </source>
</evidence>
<protein>
    <recommendedName>
        <fullName evidence="1">STAS domain-containing protein</fullName>
    </recommendedName>
</protein>
<sequence>VGEIFGIKIYHYAGSLNFVNSRHLGPDIYRKIGVEPSSVLKYRAKLAKRSNGNYTSSDDYENQSSSIRCIIIDMSAVTHLDSAGVSALHGPKLYRISIVAAQKRKERLEATIGHHFALRCLPAGDSMRQLIEHRPTAILQKRCSRPQSETVTQQVCGDSCSEIRNIDVLGVQQQRQHFNETRNHESMPQVAHLGFLLTNISY</sequence>
<organism evidence="2 3">
    <name type="scientific">Trichogramma brassicae</name>
    <dbReference type="NCBI Taxonomy" id="86971"/>
    <lineage>
        <taxon>Eukaryota</taxon>
        <taxon>Metazoa</taxon>
        <taxon>Ecdysozoa</taxon>
        <taxon>Arthropoda</taxon>
        <taxon>Hexapoda</taxon>
        <taxon>Insecta</taxon>
        <taxon>Pterygota</taxon>
        <taxon>Neoptera</taxon>
        <taxon>Endopterygota</taxon>
        <taxon>Hymenoptera</taxon>
        <taxon>Apocrita</taxon>
        <taxon>Proctotrupomorpha</taxon>
        <taxon>Chalcidoidea</taxon>
        <taxon>Trichogrammatidae</taxon>
        <taxon>Trichogramma</taxon>
    </lineage>
</organism>
<dbReference type="Pfam" id="PF01740">
    <property type="entry name" value="STAS"/>
    <property type="match status" value="1"/>
</dbReference>
<dbReference type="OrthoDB" id="288203at2759"/>
<name>A0A6H5I753_9HYME</name>
<reference evidence="2 3" key="1">
    <citation type="submission" date="2020-02" db="EMBL/GenBank/DDBJ databases">
        <authorList>
            <person name="Ferguson B K."/>
        </authorList>
    </citation>
    <scope>NUCLEOTIDE SEQUENCE [LARGE SCALE GENOMIC DNA]</scope>
</reference>
<dbReference type="Proteomes" id="UP000479190">
    <property type="component" value="Unassembled WGS sequence"/>
</dbReference>
<dbReference type="EMBL" id="CADCXV010000646">
    <property type="protein sequence ID" value="CAB0031540.1"/>
    <property type="molecule type" value="Genomic_DNA"/>
</dbReference>
<accession>A0A6H5I753</accession>
<keyword evidence="3" id="KW-1185">Reference proteome</keyword>
<dbReference type="PROSITE" id="PS50801">
    <property type="entry name" value="STAS"/>
    <property type="match status" value="1"/>
</dbReference>
<dbReference type="AlphaFoldDB" id="A0A6H5I753"/>
<dbReference type="CDD" id="cd07042">
    <property type="entry name" value="STAS_SulP_like_sulfate_transporter"/>
    <property type="match status" value="1"/>
</dbReference>
<evidence type="ECO:0000313" key="2">
    <source>
        <dbReference type="EMBL" id="CAB0031540.1"/>
    </source>
</evidence>
<proteinExistence type="predicted"/>
<evidence type="ECO:0000259" key="1">
    <source>
        <dbReference type="PROSITE" id="PS50801"/>
    </source>
</evidence>
<feature type="non-terminal residue" evidence="2">
    <location>
        <position position="1"/>
    </location>
</feature>
<gene>
    <name evidence="2" type="ORF">TBRA_LOCUS3507</name>
</gene>
<dbReference type="Gene3D" id="3.30.750.24">
    <property type="entry name" value="STAS domain"/>
    <property type="match status" value="1"/>
</dbReference>
<dbReference type="SUPFAM" id="SSF52091">
    <property type="entry name" value="SpoIIaa-like"/>
    <property type="match status" value="1"/>
</dbReference>
<feature type="domain" description="STAS" evidence="1">
    <location>
        <begin position="1"/>
        <end position="88"/>
    </location>
</feature>
<dbReference type="InterPro" id="IPR036513">
    <property type="entry name" value="STAS_dom_sf"/>
</dbReference>